<reference evidence="10 11" key="1">
    <citation type="journal article" date="2020" name="Fungal Divers.">
        <title>Resolving the Mortierellaceae phylogeny through synthesis of multi-gene phylogenetics and phylogenomics.</title>
        <authorList>
            <person name="Vandepol N."/>
            <person name="Liber J."/>
            <person name="Desiro A."/>
            <person name="Na H."/>
            <person name="Kennedy M."/>
            <person name="Barry K."/>
            <person name="Grigoriev I.V."/>
            <person name="Miller A.N."/>
            <person name="O'Donnell K."/>
            <person name="Stajich J.E."/>
            <person name="Bonito G."/>
        </authorList>
    </citation>
    <scope>NUCLEOTIDE SEQUENCE [LARGE SCALE GENOMIC DNA]</scope>
    <source>
        <strain evidence="10 11">AD045</strain>
    </source>
</reference>
<gene>
    <name evidence="10" type="ORF">BGZ96_009434</name>
</gene>
<feature type="compositionally biased region" description="Acidic residues" evidence="7">
    <location>
        <begin position="815"/>
        <end position="866"/>
    </location>
</feature>
<feature type="region of interest" description="Disordered" evidence="7">
    <location>
        <begin position="544"/>
        <end position="593"/>
    </location>
</feature>
<name>A0ABQ7JW84_9FUNG</name>
<keyword evidence="3" id="KW-0227">DNA damage</keyword>
<keyword evidence="11" id="KW-1185">Reference proteome</keyword>
<feature type="compositionally biased region" description="Low complexity" evidence="7">
    <location>
        <begin position="76"/>
        <end position="98"/>
    </location>
</feature>
<sequence length="951" mass="102087">MPPKSSSPSMTKTLSAFFTKADNASTVNTPPATQAAEPVVESAQATETPVAESPNPKKRPSRAKKTKETTTESDRATSTASNNTPATSTAAAVAPKSPTKSRKTAASKKETLTAVLIPGFGKQETKSKKGGASSVPQPATSDMTPAAAGTDSAAKSSPSKKATKTAASPDTSVTLTPAPLGASDSATTSVKEAPKSPSKNPAHLSSTNTNGGSTSATAASSNMSKVNKIDTASMFKVRSGKASFTENKLRFSAHPSAITDLCKFHEYREKLQEAMDLSQFSGVKVEADCVKITSIPQEHYGLIAKLVEENDATLSEVALALKPTLCPLGFDAFAESAAAGAGDASSMDVDSTMEEADASQSNSTATPSKRTGTTVSQTAIMEAIQSVAQRVNYGVPIVNLPGQAYVTPPNLSVFRWEVQDVEQYFPSDMKAAVVRRRTKRLEASAALTAWYLGLDAKQQEDLAPPPVHPVVIPDTLLGSEAALLASSQRGHLSLGGAEGMDIDKEMVAGPDGATRPLILLESQPTVEAAVDPAILELKLKEAENKKKEAEAKEERRLEKERKMAEKQQEKDLKEAERQQKEEAKKRKVEEDKVKQDKITQKFVGFFKNAAPAADKKDAAQVVNGADCSVAPVGGRFHPFHVKKNTALAPINRFVSEPRSSTLDQELGLGKASQKDADMHTGDADMMDVDMEAPPSLGAVAAKSTLLSLFSRTRRTIGSDSSKPRTKKRLPQGARDMSVADLIQSGLLLQEDQGNDDVSTMLTWKDIPALRMRLVQFAENYRPAYYGTWSKRSKNITGRRFLGKDTDLVDYDFDSEAEWEEDEEGEECKSDDDDDDAEELGSEQEEEDDWLVPEGYLSDDEGLDAGDEGGSKEMSQKKSKDLRRPTLAHTAPVIVGPVFEMTLGEVSTYPALEAYHIEFLGDYGVGMEMYYATETTIGSSSLISTLPADIQV</sequence>
<feature type="domain" description="Chromatin assembly factor 1 p150 subunit acidic region" evidence="8">
    <location>
        <begin position="540"/>
        <end position="645"/>
    </location>
</feature>
<evidence type="ECO:0000313" key="11">
    <source>
        <dbReference type="Proteomes" id="UP001194696"/>
    </source>
</evidence>
<feature type="domain" description="Chromatin assembly factor 1 subunit A dimerization" evidence="9">
    <location>
        <begin position="772"/>
        <end position="842"/>
    </location>
</feature>
<dbReference type="InterPro" id="IPR021644">
    <property type="entry name" value="CAF-1_p150_acidic"/>
</dbReference>
<keyword evidence="6" id="KW-0539">Nucleus</keyword>
<evidence type="ECO:0000259" key="9">
    <source>
        <dbReference type="Pfam" id="PF12253"/>
    </source>
</evidence>
<feature type="compositionally biased region" description="Polar residues" evidence="7">
    <location>
        <begin position="358"/>
        <end position="374"/>
    </location>
</feature>
<feature type="region of interest" description="Disordered" evidence="7">
    <location>
        <begin position="658"/>
        <end position="680"/>
    </location>
</feature>
<feature type="compositionally biased region" description="Polar residues" evidence="7">
    <location>
        <begin position="134"/>
        <end position="143"/>
    </location>
</feature>
<evidence type="ECO:0000256" key="1">
    <source>
        <dbReference type="ARBA" id="ARBA00004123"/>
    </source>
</evidence>
<protein>
    <submittedName>
        <fullName evidence="10">Uncharacterized protein</fullName>
    </submittedName>
</protein>
<feature type="compositionally biased region" description="Basic residues" evidence="7">
    <location>
        <begin position="56"/>
        <end position="65"/>
    </location>
</feature>
<dbReference type="Pfam" id="PF12253">
    <property type="entry name" value="CAF1A_dimeriz"/>
    <property type="match status" value="1"/>
</dbReference>
<evidence type="ECO:0000313" key="10">
    <source>
        <dbReference type="EMBL" id="KAG0286478.1"/>
    </source>
</evidence>
<feature type="compositionally biased region" description="Basic and acidic residues" evidence="7">
    <location>
        <begin position="868"/>
        <end position="883"/>
    </location>
</feature>
<evidence type="ECO:0000256" key="3">
    <source>
        <dbReference type="ARBA" id="ARBA00022763"/>
    </source>
</evidence>
<keyword evidence="2" id="KW-0235">DNA replication</keyword>
<organism evidence="10 11">
    <name type="scientific">Linnemannia gamsii</name>
    <dbReference type="NCBI Taxonomy" id="64522"/>
    <lineage>
        <taxon>Eukaryota</taxon>
        <taxon>Fungi</taxon>
        <taxon>Fungi incertae sedis</taxon>
        <taxon>Mucoromycota</taxon>
        <taxon>Mortierellomycotina</taxon>
        <taxon>Mortierellomycetes</taxon>
        <taxon>Mortierellales</taxon>
        <taxon>Mortierellaceae</taxon>
        <taxon>Linnemannia</taxon>
    </lineage>
</organism>
<evidence type="ECO:0000256" key="2">
    <source>
        <dbReference type="ARBA" id="ARBA00022705"/>
    </source>
</evidence>
<feature type="region of interest" description="Disordered" evidence="7">
    <location>
        <begin position="21"/>
        <end position="223"/>
    </location>
</feature>
<dbReference type="Proteomes" id="UP001194696">
    <property type="component" value="Unassembled WGS sequence"/>
</dbReference>
<keyword evidence="5" id="KW-0234">DNA repair</keyword>
<evidence type="ECO:0000256" key="6">
    <source>
        <dbReference type="ARBA" id="ARBA00023242"/>
    </source>
</evidence>
<evidence type="ECO:0000256" key="7">
    <source>
        <dbReference type="SAM" id="MobiDB-lite"/>
    </source>
</evidence>
<feature type="region of interest" description="Disordered" evidence="7">
    <location>
        <begin position="344"/>
        <end position="374"/>
    </location>
</feature>
<dbReference type="Pfam" id="PF11600">
    <property type="entry name" value="CAF1A_acidic"/>
    <property type="match status" value="1"/>
</dbReference>
<accession>A0ABQ7JW84</accession>
<evidence type="ECO:0000256" key="5">
    <source>
        <dbReference type="ARBA" id="ARBA00023204"/>
    </source>
</evidence>
<dbReference type="PANTHER" id="PTHR15272">
    <property type="entry name" value="CHROMATIN ASSEMBLY FACTOR 1 SUBUNIT A CAF-1 SUBUNIT A"/>
    <property type="match status" value="1"/>
</dbReference>
<feature type="compositionally biased region" description="Basic and acidic residues" evidence="7">
    <location>
        <begin position="66"/>
        <end position="75"/>
    </location>
</feature>
<comment type="subcellular location">
    <subcellularLocation>
        <location evidence="1">Nucleus</location>
    </subcellularLocation>
</comment>
<dbReference type="InterPro" id="IPR022043">
    <property type="entry name" value="CAF1A_DD"/>
</dbReference>
<dbReference type="PANTHER" id="PTHR15272:SF0">
    <property type="entry name" value="CHROMATIN ASSEMBLY FACTOR 1 SUBUNIT A"/>
    <property type="match status" value="1"/>
</dbReference>
<dbReference type="EMBL" id="JAAAIM010000570">
    <property type="protein sequence ID" value="KAG0286478.1"/>
    <property type="molecule type" value="Genomic_DNA"/>
</dbReference>
<feature type="region of interest" description="Disordered" evidence="7">
    <location>
        <begin position="815"/>
        <end position="883"/>
    </location>
</feature>
<feature type="compositionally biased region" description="Low complexity" evidence="7">
    <location>
        <begin position="150"/>
        <end position="172"/>
    </location>
</feature>
<evidence type="ECO:0000256" key="4">
    <source>
        <dbReference type="ARBA" id="ARBA00023186"/>
    </source>
</evidence>
<proteinExistence type="predicted"/>
<feature type="compositionally biased region" description="Polar residues" evidence="7">
    <location>
        <begin position="22"/>
        <end position="32"/>
    </location>
</feature>
<keyword evidence="4" id="KW-0143">Chaperone</keyword>
<evidence type="ECO:0000259" key="8">
    <source>
        <dbReference type="Pfam" id="PF11600"/>
    </source>
</evidence>
<comment type="caution">
    <text evidence="10">The sequence shown here is derived from an EMBL/GenBank/DDBJ whole genome shotgun (WGS) entry which is preliminary data.</text>
</comment>
<feature type="compositionally biased region" description="Low complexity" evidence="7">
    <location>
        <begin position="205"/>
        <end position="222"/>
    </location>
</feature>